<sequence length="142" mass="15491">MHTPFRMLGAYATIAVALFPGSASALTLVQFLGLFHLFVGLFLAATLLVFASGVFVYFVRLGTWPTHRDTAIEVMEWAIAMLFVLIVILGLVQFFQRYPGIALPIFAVVIIVAVLFFILRAAARSSAKKKKEAKPGSPPGPH</sequence>
<evidence type="ECO:0000256" key="1">
    <source>
        <dbReference type="SAM" id="Phobius"/>
    </source>
</evidence>
<feature type="transmembrane region" description="Helical" evidence="1">
    <location>
        <begin position="35"/>
        <end position="59"/>
    </location>
</feature>
<proteinExistence type="predicted"/>
<keyword evidence="1" id="KW-0472">Membrane</keyword>
<dbReference type="Proteomes" id="UP000034789">
    <property type="component" value="Unassembled WGS sequence"/>
</dbReference>
<accession>A0A0G2AVQ1</accession>
<evidence type="ECO:0000313" key="2">
    <source>
        <dbReference type="EMBL" id="KKW45582.1"/>
    </source>
</evidence>
<keyword evidence="1" id="KW-0812">Transmembrane</keyword>
<gene>
    <name evidence="2" type="ORF">UY98_C0042G0005</name>
</gene>
<keyword evidence="1" id="KW-1133">Transmembrane helix</keyword>
<dbReference type="EMBL" id="LCSD01000042">
    <property type="protein sequence ID" value="KKW45582.1"/>
    <property type="molecule type" value="Genomic_DNA"/>
</dbReference>
<reference evidence="2 3" key="1">
    <citation type="journal article" date="2015" name="Nature">
        <title>rRNA introns, odd ribosomes, and small enigmatic genomes across a large radiation of phyla.</title>
        <authorList>
            <person name="Brown C.T."/>
            <person name="Hug L.A."/>
            <person name="Thomas B.C."/>
            <person name="Sharon I."/>
            <person name="Castelle C.J."/>
            <person name="Singh A."/>
            <person name="Wilkins M.J."/>
            <person name="Williams K.H."/>
            <person name="Banfield J.F."/>
        </authorList>
    </citation>
    <scope>NUCLEOTIDE SEQUENCE [LARGE SCALE GENOMIC DNA]</scope>
</reference>
<organism evidence="2 3">
    <name type="scientific">Candidatus Kaiserbacteria bacterium GW2011_GWA2_58_9</name>
    <dbReference type="NCBI Taxonomy" id="1618672"/>
    <lineage>
        <taxon>Bacteria</taxon>
        <taxon>Candidatus Kaiseribacteriota</taxon>
    </lineage>
</organism>
<feature type="transmembrane region" description="Helical" evidence="1">
    <location>
        <begin position="71"/>
        <end position="95"/>
    </location>
</feature>
<comment type="caution">
    <text evidence="2">The sequence shown here is derived from an EMBL/GenBank/DDBJ whole genome shotgun (WGS) entry which is preliminary data.</text>
</comment>
<protein>
    <submittedName>
        <fullName evidence="2">Uncharacterized protein</fullName>
    </submittedName>
</protein>
<feature type="transmembrane region" description="Helical" evidence="1">
    <location>
        <begin position="101"/>
        <end position="122"/>
    </location>
</feature>
<name>A0A0G2AVQ1_9BACT</name>
<dbReference type="AlphaFoldDB" id="A0A0G2AVQ1"/>
<evidence type="ECO:0000313" key="3">
    <source>
        <dbReference type="Proteomes" id="UP000034789"/>
    </source>
</evidence>